<dbReference type="STRING" id="1265861.BCAMP_01265"/>
<name>W7CYG5_9LIST</name>
<gene>
    <name evidence="2" type="ORF">BCAMP_01265</name>
</gene>
<sequence length="85" mass="9787">MSLIISQAATEYQDSDSEKQPTEQTNEQGYSIDETTLTGFLNKYGMTPVSYKIQQGMSEDEAFRSTPRDMKMSGEIQYEYMEYGR</sequence>
<dbReference type="AlphaFoldDB" id="W7CYG5"/>
<feature type="compositionally biased region" description="Polar residues" evidence="1">
    <location>
        <begin position="1"/>
        <end position="12"/>
    </location>
</feature>
<keyword evidence="3" id="KW-1185">Reference proteome</keyword>
<comment type="caution">
    <text evidence="2">The sequence shown here is derived from an EMBL/GenBank/DDBJ whole genome shotgun (WGS) entry which is preliminary data.</text>
</comment>
<evidence type="ECO:0000256" key="1">
    <source>
        <dbReference type="SAM" id="MobiDB-lite"/>
    </source>
</evidence>
<evidence type="ECO:0000313" key="2">
    <source>
        <dbReference type="EMBL" id="EUJ41992.1"/>
    </source>
</evidence>
<organism evidence="2 3">
    <name type="scientific">Brochothrix campestris FSL F6-1037</name>
    <dbReference type="NCBI Taxonomy" id="1265861"/>
    <lineage>
        <taxon>Bacteria</taxon>
        <taxon>Bacillati</taxon>
        <taxon>Bacillota</taxon>
        <taxon>Bacilli</taxon>
        <taxon>Bacillales</taxon>
        <taxon>Listeriaceae</taxon>
        <taxon>Brochothrix</taxon>
    </lineage>
</organism>
<dbReference type="EMBL" id="AODH01000004">
    <property type="protein sequence ID" value="EUJ41992.1"/>
    <property type="molecule type" value="Genomic_DNA"/>
</dbReference>
<protein>
    <submittedName>
        <fullName evidence="2">Uncharacterized protein</fullName>
    </submittedName>
</protein>
<dbReference type="Proteomes" id="UP000019243">
    <property type="component" value="Unassembled WGS sequence"/>
</dbReference>
<feature type="region of interest" description="Disordered" evidence="1">
    <location>
        <begin position="1"/>
        <end position="29"/>
    </location>
</feature>
<accession>W7CYG5</accession>
<evidence type="ECO:0000313" key="3">
    <source>
        <dbReference type="Proteomes" id="UP000019243"/>
    </source>
</evidence>
<reference evidence="2 3" key="1">
    <citation type="submission" date="2012-12" db="EMBL/GenBank/DDBJ databases">
        <title>Novel taxa of Listeriaceae from agricultural environments in the United States.</title>
        <authorList>
            <person name="den Bakker H.C."/>
            <person name="Allred A."/>
            <person name="Warchocki S."/>
            <person name="Wright E.M."/>
            <person name="Burrell A."/>
            <person name="Nightingale K.K."/>
            <person name="Kephart D."/>
            <person name="Wiedmann M."/>
        </authorList>
    </citation>
    <scope>NUCLEOTIDE SEQUENCE [LARGE SCALE GENOMIC DNA]</scope>
    <source>
        <strain evidence="2 3">FSL F6-1037</strain>
    </source>
</reference>
<proteinExistence type="predicted"/>